<accession>A0A0K2TM06</accession>
<proteinExistence type="predicted"/>
<evidence type="ECO:0000313" key="1">
    <source>
        <dbReference type="EMBL" id="CDW26667.1"/>
    </source>
</evidence>
<name>A0A0K2TM06_LEPSM</name>
<dbReference type="EMBL" id="HACA01009306">
    <property type="protein sequence ID" value="CDW26667.1"/>
    <property type="molecule type" value="Transcribed_RNA"/>
</dbReference>
<protein>
    <submittedName>
        <fullName evidence="1">Uncharacterized protein</fullName>
    </submittedName>
</protein>
<reference evidence="1" key="1">
    <citation type="submission" date="2014-05" db="EMBL/GenBank/DDBJ databases">
        <authorList>
            <person name="Chronopoulou M."/>
        </authorList>
    </citation>
    <scope>NUCLEOTIDE SEQUENCE</scope>
    <source>
        <tissue evidence="1">Whole organism</tissue>
    </source>
</reference>
<dbReference type="AlphaFoldDB" id="A0A0K2TM06"/>
<sequence>MEREEIRRNCAERYLIHSDLDGSFVRRIWNFGSASPILPLPRNSYFSIWITNMSSDHLFKFMLKGSRNFVPHSVDFISSNGRILHWEDALYIKVCDSNF</sequence>
<organism evidence="1">
    <name type="scientific">Lepeophtheirus salmonis</name>
    <name type="common">Salmon louse</name>
    <name type="synonym">Caligus salmonis</name>
    <dbReference type="NCBI Taxonomy" id="72036"/>
    <lineage>
        <taxon>Eukaryota</taxon>
        <taxon>Metazoa</taxon>
        <taxon>Ecdysozoa</taxon>
        <taxon>Arthropoda</taxon>
        <taxon>Crustacea</taxon>
        <taxon>Multicrustacea</taxon>
        <taxon>Hexanauplia</taxon>
        <taxon>Copepoda</taxon>
        <taxon>Siphonostomatoida</taxon>
        <taxon>Caligidae</taxon>
        <taxon>Lepeophtheirus</taxon>
    </lineage>
</organism>